<gene>
    <name evidence="1" type="ORF">VSVS05_02107</name>
</gene>
<dbReference type="EMBL" id="CP016414">
    <property type="protein sequence ID" value="ANU37211.1"/>
    <property type="molecule type" value="Genomic_DNA"/>
</dbReference>
<organism evidence="1 2">
    <name type="scientific">Vibrio scophthalmi</name>
    <dbReference type="NCBI Taxonomy" id="45658"/>
    <lineage>
        <taxon>Bacteria</taxon>
        <taxon>Pseudomonadati</taxon>
        <taxon>Pseudomonadota</taxon>
        <taxon>Gammaproteobacteria</taxon>
        <taxon>Vibrionales</taxon>
        <taxon>Vibrionaceae</taxon>
        <taxon>Vibrio</taxon>
    </lineage>
</organism>
<keyword evidence="2" id="KW-1185">Reference proteome</keyword>
<evidence type="ECO:0000313" key="1">
    <source>
        <dbReference type="EMBL" id="ANU37211.1"/>
    </source>
</evidence>
<dbReference type="AlphaFoldDB" id="A0A1C7FBD7"/>
<accession>A0A1C7FBD7</accession>
<protein>
    <submittedName>
        <fullName evidence="1">Uncharacterized protein</fullName>
    </submittedName>
</protein>
<dbReference type="Proteomes" id="UP000092528">
    <property type="component" value="Chromosome 1"/>
</dbReference>
<reference evidence="1 2" key="1">
    <citation type="submission" date="2016-07" db="EMBL/GenBank/DDBJ databases">
        <title>Genome sequencing of Vibrio scophthalmi strain VS-05, an isolated from Paralichthys olivaceus.</title>
        <authorList>
            <person name="Han H.-J."/>
        </authorList>
    </citation>
    <scope>NUCLEOTIDE SEQUENCE [LARGE SCALE GENOMIC DNA]</scope>
    <source>
        <strain evidence="1 2">VS-05</strain>
    </source>
</reference>
<dbReference type="PATRIC" id="fig|45658.7.peg.2082"/>
<proteinExistence type="predicted"/>
<name>A0A1C7FBD7_9VIBR</name>
<evidence type="ECO:0000313" key="2">
    <source>
        <dbReference type="Proteomes" id="UP000092528"/>
    </source>
</evidence>
<sequence length="175" mass="19377">MVRSVKDSRLRSFVAIGNDVIEVTSLCCHPQERGTSELGIYSRFSSKAFSKAKSTLVKLVSRLRSFVAIENDVIEVPSLCCHPQERGTSLCCHPQERGTSELGIYSRFSSKAFSKATSTLVKLDSRLRSFVAIENDVIEVPSLCCHPQERGTSELGTYSRFSSEAFSKRSLLSSN</sequence>